<feature type="domain" description="Isopenicillin N synthase-like Fe(2+) 2OG dioxygenase" evidence="5">
    <location>
        <begin position="247"/>
        <end position="330"/>
    </location>
</feature>
<comment type="similarity">
    <text evidence="1">Belongs to the iron/ascorbate-dependent oxidoreductase family.</text>
</comment>
<evidence type="ECO:0000256" key="3">
    <source>
        <dbReference type="ARBA" id="ARBA00023002"/>
    </source>
</evidence>
<evidence type="ECO:0000313" key="7">
    <source>
        <dbReference type="EMBL" id="RSH89160.1"/>
    </source>
</evidence>
<protein>
    <recommendedName>
        <fullName evidence="9">Fe2OG dioxygenase domain-containing protein</fullName>
    </recommendedName>
</protein>
<dbReference type="OrthoDB" id="406156at2759"/>
<dbReference type="PANTHER" id="PTHR10209:SF172">
    <property type="entry name" value="FE2OG DIOXYGENASE DOMAIN-CONTAINING PROTEIN"/>
    <property type="match status" value="1"/>
</dbReference>
<dbReference type="AlphaFoldDB" id="A0A427YDG0"/>
<reference evidence="7 8" key="1">
    <citation type="submission" date="2018-11" db="EMBL/GenBank/DDBJ databases">
        <title>Genome sequence of Saitozyma podzolica DSM 27192.</title>
        <authorList>
            <person name="Aliyu H."/>
            <person name="Gorte O."/>
            <person name="Ochsenreither K."/>
        </authorList>
    </citation>
    <scope>NUCLEOTIDE SEQUENCE [LARGE SCALE GENOMIC DNA]</scope>
    <source>
        <strain evidence="7 8">DSM 27192</strain>
    </source>
</reference>
<keyword evidence="4" id="KW-0408">Iron</keyword>
<dbReference type="PRINTS" id="PR00682">
    <property type="entry name" value="IPNSYNTHASE"/>
</dbReference>
<evidence type="ECO:0008006" key="9">
    <source>
        <dbReference type="Google" id="ProtNLM"/>
    </source>
</evidence>
<dbReference type="SUPFAM" id="SSF51197">
    <property type="entry name" value="Clavaminate synthase-like"/>
    <property type="match status" value="1"/>
</dbReference>
<dbReference type="InterPro" id="IPR027443">
    <property type="entry name" value="IPNS-like_sf"/>
</dbReference>
<dbReference type="Gene3D" id="2.60.120.330">
    <property type="entry name" value="B-lactam Antibiotic, Isopenicillin N Synthase, Chain"/>
    <property type="match status" value="1"/>
</dbReference>
<name>A0A427YDG0_9TREE</name>
<dbReference type="EMBL" id="RSCD01000014">
    <property type="protein sequence ID" value="RSH89160.1"/>
    <property type="molecule type" value="Genomic_DNA"/>
</dbReference>
<keyword evidence="8" id="KW-1185">Reference proteome</keyword>
<evidence type="ECO:0000259" key="5">
    <source>
        <dbReference type="Pfam" id="PF03171"/>
    </source>
</evidence>
<dbReference type="GO" id="GO:0046872">
    <property type="term" value="F:metal ion binding"/>
    <property type="evidence" value="ECO:0007669"/>
    <property type="project" value="UniProtKB-KW"/>
</dbReference>
<keyword evidence="3" id="KW-0560">Oxidoreductase</keyword>
<dbReference type="Proteomes" id="UP000279259">
    <property type="component" value="Unassembled WGS sequence"/>
</dbReference>
<organism evidence="7 8">
    <name type="scientific">Saitozyma podzolica</name>
    <dbReference type="NCBI Taxonomy" id="1890683"/>
    <lineage>
        <taxon>Eukaryota</taxon>
        <taxon>Fungi</taxon>
        <taxon>Dikarya</taxon>
        <taxon>Basidiomycota</taxon>
        <taxon>Agaricomycotina</taxon>
        <taxon>Tremellomycetes</taxon>
        <taxon>Tremellales</taxon>
        <taxon>Trimorphomycetaceae</taxon>
        <taxon>Saitozyma</taxon>
    </lineage>
</organism>
<dbReference type="Pfam" id="PF03171">
    <property type="entry name" value="2OG-FeII_Oxy"/>
    <property type="match status" value="1"/>
</dbReference>
<dbReference type="GO" id="GO:0016491">
    <property type="term" value="F:oxidoreductase activity"/>
    <property type="evidence" value="ECO:0007669"/>
    <property type="project" value="UniProtKB-KW"/>
</dbReference>
<evidence type="ECO:0000313" key="8">
    <source>
        <dbReference type="Proteomes" id="UP000279259"/>
    </source>
</evidence>
<dbReference type="Pfam" id="PF14226">
    <property type="entry name" value="DIOX_N"/>
    <property type="match status" value="1"/>
</dbReference>
<evidence type="ECO:0000259" key="6">
    <source>
        <dbReference type="Pfam" id="PF14226"/>
    </source>
</evidence>
<dbReference type="InterPro" id="IPR026992">
    <property type="entry name" value="DIOX_N"/>
</dbReference>
<evidence type="ECO:0000256" key="2">
    <source>
        <dbReference type="ARBA" id="ARBA00022723"/>
    </source>
</evidence>
<proteinExistence type="inferred from homology"/>
<keyword evidence="2" id="KW-0479">Metal-binding</keyword>
<evidence type="ECO:0000256" key="4">
    <source>
        <dbReference type="ARBA" id="ARBA00023004"/>
    </source>
</evidence>
<dbReference type="InterPro" id="IPR044861">
    <property type="entry name" value="IPNS-like_FE2OG_OXY"/>
</dbReference>
<gene>
    <name evidence="7" type="ORF">EHS25_002272</name>
</gene>
<evidence type="ECO:0000256" key="1">
    <source>
        <dbReference type="ARBA" id="ARBA00008056"/>
    </source>
</evidence>
<accession>A0A427YDG0</accession>
<feature type="domain" description="Non-haem dioxygenase N-terminal" evidence="6">
    <location>
        <begin position="62"/>
        <end position="165"/>
    </location>
</feature>
<sequence length="407" mass="46655">MDSSDSATITVGQQLHPLCPEPEYHDHTIQPPATDLPGKPVVEVWTPPPTSKLDIDWAKLRTIELSLLDSPDPKVVQELVDTCKVAIRDDGFIFLTNYGVSLDQLHRQFDIAQYLHRNITDEDKERLHWNPDESGTFAGWKPKYGWRRDKGAKDNIEHFNYYQPQFESMDRVPTCMHPFWDEIVDFCNYLTYSVNKRLLKLLSKVLEMDDDYLWEHVQSKVGPVGQGYFRQALYYASDEDVSAKSNGTRMNGHCDFGTTTMLFSVPVSSLQIWGRDGQWRYVPYKAGALVINIGETLELVSGGHFRATRHRVVDPPSDQVTFDRLSLVLFQASEGDLRMEPAYGAYREFKRLREKGVPVPTNRQWREVQIADAHHSTDAAPNDKIVYVNGTKHLQREYLGVNILLPA</sequence>
<dbReference type="PANTHER" id="PTHR10209">
    <property type="entry name" value="OXIDOREDUCTASE, 2OG-FE II OXYGENASE FAMILY PROTEIN"/>
    <property type="match status" value="1"/>
</dbReference>
<comment type="caution">
    <text evidence="7">The sequence shown here is derived from an EMBL/GenBank/DDBJ whole genome shotgun (WGS) entry which is preliminary data.</text>
</comment>